<dbReference type="SUPFAM" id="SSF54909">
    <property type="entry name" value="Dimeric alpha+beta barrel"/>
    <property type="match status" value="1"/>
</dbReference>
<dbReference type="Proteomes" id="UP001465153">
    <property type="component" value="Unassembled WGS sequence"/>
</dbReference>
<comment type="caution">
    <text evidence="2">The sequence shown here is derived from an EMBL/GenBank/DDBJ whole genome shotgun (WGS) entry which is preliminary data.</text>
</comment>
<dbReference type="PROSITE" id="PS51725">
    <property type="entry name" value="ABM"/>
    <property type="match status" value="1"/>
</dbReference>
<dbReference type="PANTHER" id="PTHR33336">
    <property type="entry name" value="QUINOL MONOOXYGENASE YGIN-RELATED"/>
    <property type="match status" value="1"/>
</dbReference>
<dbReference type="EMBL" id="BAABWN010000002">
    <property type="protein sequence ID" value="GAA6167139.1"/>
    <property type="molecule type" value="Genomic_DNA"/>
</dbReference>
<organism evidence="2 3">
    <name type="scientific">Sessilibacter corallicola</name>
    <dbReference type="NCBI Taxonomy" id="2904075"/>
    <lineage>
        <taxon>Bacteria</taxon>
        <taxon>Pseudomonadati</taxon>
        <taxon>Pseudomonadota</taxon>
        <taxon>Gammaproteobacteria</taxon>
        <taxon>Cellvibrionales</taxon>
        <taxon>Cellvibrionaceae</taxon>
        <taxon>Sessilibacter</taxon>
    </lineage>
</organism>
<evidence type="ECO:0000313" key="3">
    <source>
        <dbReference type="Proteomes" id="UP001465153"/>
    </source>
</evidence>
<gene>
    <name evidence="2" type="ORF">NBRC116591_09490</name>
</gene>
<reference evidence="2 3" key="1">
    <citation type="submission" date="2024-04" db="EMBL/GenBank/DDBJ databases">
        <title>Draft genome sequence of Sessilibacter corallicola NBRC 116591.</title>
        <authorList>
            <person name="Miyakawa T."/>
            <person name="Kusuya Y."/>
            <person name="Miura T."/>
        </authorList>
    </citation>
    <scope>NUCLEOTIDE SEQUENCE [LARGE SCALE GENOMIC DNA]</scope>
    <source>
        <strain evidence="2 3">KU-00831-HH</strain>
    </source>
</reference>
<keyword evidence="2" id="KW-0503">Monooxygenase</keyword>
<dbReference type="GO" id="GO:0004497">
    <property type="term" value="F:monooxygenase activity"/>
    <property type="evidence" value="ECO:0007669"/>
    <property type="project" value="UniProtKB-KW"/>
</dbReference>
<dbReference type="InterPro" id="IPR007138">
    <property type="entry name" value="ABM_dom"/>
</dbReference>
<sequence length="100" mass="11420">MNTVLTIVAKIEAKPEAIDLVKTELIKLIQPTRAEQGCIAYDLHQDNQSPEIFLFFEKWESRELWQAHMNNDHLKAYMEAVDGAVANFTLNEMSEVPESA</sequence>
<dbReference type="InterPro" id="IPR050744">
    <property type="entry name" value="AI-2_Isomerase_LsrG"/>
</dbReference>
<evidence type="ECO:0000259" key="1">
    <source>
        <dbReference type="PROSITE" id="PS51725"/>
    </source>
</evidence>
<proteinExistence type="predicted"/>
<keyword evidence="3" id="KW-1185">Reference proteome</keyword>
<dbReference type="InterPro" id="IPR011008">
    <property type="entry name" value="Dimeric_a/b-barrel"/>
</dbReference>
<evidence type="ECO:0000313" key="2">
    <source>
        <dbReference type="EMBL" id="GAA6167139.1"/>
    </source>
</evidence>
<dbReference type="Pfam" id="PF03992">
    <property type="entry name" value="ABM"/>
    <property type="match status" value="1"/>
</dbReference>
<name>A0ABQ0A678_9GAMM</name>
<protein>
    <submittedName>
        <fullName evidence="2">Quinol monooxygenase</fullName>
    </submittedName>
</protein>
<dbReference type="PANTHER" id="PTHR33336:SF3">
    <property type="entry name" value="ABM DOMAIN-CONTAINING PROTEIN"/>
    <property type="match status" value="1"/>
</dbReference>
<accession>A0ABQ0A678</accession>
<keyword evidence="2" id="KW-0560">Oxidoreductase</keyword>
<dbReference type="Gene3D" id="3.30.70.100">
    <property type="match status" value="1"/>
</dbReference>
<dbReference type="RefSeq" id="WP_353301854.1">
    <property type="nucleotide sequence ID" value="NZ_BAABWN010000002.1"/>
</dbReference>
<feature type="domain" description="ABM" evidence="1">
    <location>
        <begin position="5"/>
        <end position="93"/>
    </location>
</feature>